<evidence type="ECO:0000313" key="1">
    <source>
        <dbReference type="EMBL" id="UUX33296.1"/>
    </source>
</evidence>
<protein>
    <submittedName>
        <fullName evidence="1">Uncharacterized protein</fullName>
    </submittedName>
</protein>
<accession>A0ABY5P3I7</accession>
<sequence>MSSEIDVRLFDIYTLSLQFAGRHFHGKAGKRTCRMSAKIHVRQIKIFDENYHSCLVIHFPFTSDSQTALHLASTTEIVVRHLAFTPYSYNLPDVIFAGRPPNQLAGLQLKLSSGFLTFTPYHSNLPDVIFAGRPANELAGCHLKSTSGFLTYTPYHSNLPDVIFTGRPANALAGCQLKSTSGKLRYLTKILTLVLSSTSHLLVTAKPHFIWRAQLKSSSGIWLSHLIPTICRTSFSREGRQTNLPEHT</sequence>
<proteinExistence type="predicted"/>
<keyword evidence="2" id="KW-1185">Reference proteome</keyword>
<reference evidence="1 2" key="1">
    <citation type="submission" date="2022-08" db="EMBL/GenBank/DDBJ databases">
        <title>Aerococcaceae sp. nov isolated from spoiled eye mask.</title>
        <authorList>
            <person name="Zhou G."/>
            <person name="Xie X.-B."/>
            <person name="Shi Q.-S."/>
            <person name="Wang Y.-S."/>
            <person name="Wen X."/>
            <person name="Peng H."/>
            <person name="Yang X.-J."/>
            <person name="Tao H.-B."/>
            <person name="Huang X.-M."/>
        </authorList>
    </citation>
    <scope>NUCLEOTIDE SEQUENCE [LARGE SCALE GENOMIC DNA]</scope>
    <source>
        <strain evidence="2">DM20194951</strain>
    </source>
</reference>
<dbReference type="RefSeq" id="WP_313792797.1">
    <property type="nucleotide sequence ID" value="NZ_CP102453.1"/>
</dbReference>
<organism evidence="1 2">
    <name type="scientific">Fundicoccus culcitae</name>
    <dbReference type="NCBI Taxonomy" id="2969821"/>
    <lineage>
        <taxon>Bacteria</taxon>
        <taxon>Bacillati</taxon>
        <taxon>Bacillota</taxon>
        <taxon>Bacilli</taxon>
        <taxon>Lactobacillales</taxon>
        <taxon>Aerococcaceae</taxon>
        <taxon>Fundicoccus</taxon>
    </lineage>
</organism>
<name>A0ABY5P3I7_9LACT</name>
<evidence type="ECO:0000313" key="2">
    <source>
        <dbReference type="Proteomes" id="UP001315967"/>
    </source>
</evidence>
<dbReference type="Proteomes" id="UP001315967">
    <property type="component" value="Chromosome"/>
</dbReference>
<dbReference type="EMBL" id="CP102453">
    <property type="protein sequence ID" value="UUX33296.1"/>
    <property type="molecule type" value="Genomic_DNA"/>
</dbReference>
<gene>
    <name evidence="1" type="ORF">NRE15_10335</name>
</gene>